<dbReference type="EMBL" id="CP069037">
    <property type="protein sequence ID" value="QRD03704.1"/>
    <property type="molecule type" value="Genomic_DNA"/>
</dbReference>
<evidence type="ECO:0000313" key="3">
    <source>
        <dbReference type="Proteomes" id="UP000663193"/>
    </source>
</evidence>
<evidence type="ECO:0000256" key="1">
    <source>
        <dbReference type="SAM" id="MobiDB-lite"/>
    </source>
</evidence>
<dbReference type="Proteomes" id="UP000663193">
    <property type="component" value="Chromosome 15"/>
</dbReference>
<protein>
    <submittedName>
        <fullName evidence="2">Uncharacterized protein</fullName>
    </submittedName>
</protein>
<feature type="region of interest" description="Disordered" evidence="1">
    <location>
        <begin position="143"/>
        <end position="165"/>
    </location>
</feature>
<dbReference type="VEuPathDB" id="FungiDB:JI435_442290"/>
<sequence>MRDHVSGLCKQRVFGWMSNKTRKDGTPHMKTCLDLYRAFHVTPTELGHYEDIQVGSLPWRTGGVGMISEQSVRCANAVIYLRSGPNLEHYQRPDSCHAVGEDELAMTISMQFSHKAAAISLELPVRAKRRAFVHRCWQHDLQPHTNNGSRRTSRGGSSITEYGLE</sequence>
<feature type="compositionally biased region" description="Low complexity" evidence="1">
    <location>
        <begin position="145"/>
        <end position="158"/>
    </location>
</feature>
<dbReference type="AlphaFoldDB" id="A0A7U2FED1"/>
<proteinExistence type="predicted"/>
<accession>A0A7U2FED1</accession>
<keyword evidence="3" id="KW-1185">Reference proteome</keyword>
<evidence type="ECO:0000313" key="2">
    <source>
        <dbReference type="EMBL" id="QRD03704.1"/>
    </source>
</evidence>
<gene>
    <name evidence="2" type="ORF">JI435_442290</name>
</gene>
<name>A0A7U2FED1_PHANO</name>
<reference evidence="3" key="1">
    <citation type="journal article" date="2021" name="BMC Genomics">
        <title>Chromosome-level genome assembly and manually-curated proteome of model necrotroph Parastagonospora nodorum Sn15 reveals a genome-wide trove of candidate effector homologs, and redundancy of virulence-related functions within an accessory chromosome.</title>
        <authorList>
            <person name="Bertazzoni S."/>
            <person name="Jones D.A.B."/>
            <person name="Phan H.T."/>
            <person name="Tan K.-C."/>
            <person name="Hane J.K."/>
        </authorList>
    </citation>
    <scope>NUCLEOTIDE SEQUENCE [LARGE SCALE GENOMIC DNA]</scope>
    <source>
        <strain evidence="3">SN15 / ATCC MYA-4574 / FGSC 10173)</strain>
    </source>
</reference>
<organism evidence="2 3">
    <name type="scientific">Phaeosphaeria nodorum (strain SN15 / ATCC MYA-4574 / FGSC 10173)</name>
    <name type="common">Glume blotch fungus</name>
    <name type="synonym">Parastagonospora nodorum</name>
    <dbReference type="NCBI Taxonomy" id="321614"/>
    <lineage>
        <taxon>Eukaryota</taxon>
        <taxon>Fungi</taxon>
        <taxon>Dikarya</taxon>
        <taxon>Ascomycota</taxon>
        <taxon>Pezizomycotina</taxon>
        <taxon>Dothideomycetes</taxon>
        <taxon>Pleosporomycetidae</taxon>
        <taxon>Pleosporales</taxon>
        <taxon>Pleosporineae</taxon>
        <taxon>Phaeosphaeriaceae</taxon>
        <taxon>Parastagonospora</taxon>
    </lineage>
</organism>